<dbReference type="InterPro" id="IPR044068">
    <property type="entry name" value="CB"/>
</dbReference>
<dbReference type="Pfam" id="PF22022">
    <property type="entry name" value="Phage_int_M"/>
    <property type="match status" value="1"/>
</dbReference>
<dbReference type="RefSeq" id="WP_345338094.1">
    <property type="nucleotide sequence ID" value="NZ_BAABLI010000004.1"/>
</dbReference>
<dbReference type="InterPro" id="IPR038488">
    <property type="entry name" value="Integrase_DNA-bd_sf"/>
</dbReference>
<keyword evidence="4" id="KW-0233">DNA recombination</keyword>
<feature type="domain" description="Core-binding (CB)" evidence="7">
    <location>
        <begin position="114"/>
        <end position="195"/>
    </location>
</feature>
<gene>
    <name evidence="8" type="ORF">ACFSJ3_02840</name>
</gene>
<reference evidence="9" key="1">
    <citation type="journal article" date="2019" name="Int. J. Syst. Evol. Microbiol.">
        <title>The Global Catalogue of Microorganisms (GCM) 10K type strain sequencing project: providing services to taxonomists for standard genome sequencing and annotation.</title>
        <authorList>
            <consortium name="The Broad Institute Genomics Platform"/>
            <consortium name="The Broad Institute Genome Sequencing Center for Infectious Disease"/>
            <person name="Wu L."/>
            <person name="Ma J."/>
        </authorList>
    </citation>
    <scope>NUCLEOTIDE SEQUENCE [LARGE SCALE GENOMIC DNA]</scope>
    <source>
        <strain evidence="9">CGMCC 1.10992</strain>
    </source>
</reference>
<dbReference type="CDD" id="cd00801">
    <property type="entry name" value="INT_P4_C"/>
    <property type="match status" value="1"/>
</dbReference>
<dbReference type="Gene3D" id="3.30.160.390">
    <property type="entry name" value="Integrase, DNA-binding domain"/>
    <property type="match status" value="1"/>
</dbReference>
<dbReference type="InterPro" id="IPR010998">
    <property type="entry name" value="Integrase_recombinase_N"/>
</dbReference>
<dbReference type="SUPFAM" id="SSF56349">
    <property type="entry name" value="DNA breaking-rejoining enzymes"/>
    <property type="match status" value="1"/>
</dbReference>
<dbReference type="PANTHER" id="PTHR30629">
    <property type="entry name" value="PROPHAGE INTEGRASE"/>
    <property type="match status" value="1"/>
</dbReference>
<evidence type="ECO:0000313" key="8">
    <source>
        <dbReference type="EMBL" id="MFD2094903.1"/>
    </source>
</evidence>
<sequence length="424" mass="49337">MPKIIRPLTDKQVANAKFLAKDYSLYDGRGLKLKIRAAKGNKSKQPSGSKIWLFEYTSPTNKKRNQLTLGKYPDISLNKAREKSHAIRQIIADGEDPKIYLKRQQQGDEEKSRLTFERVARQWHEKESRNWSPDYADDVMRSLERNAFPFFGQTPIHQMNRQDVINALDSLERRGTLETLRRICQRIGSIMLYAINRGYVSDHPLRELHSAFSAPVETQFPSITPKQLPTLMRRLARAQIKLTTRAVIEWQLHTMTRPGEAACARWQHIDLKNKIWVIPAEEMKMKREHIVPLSTQALQLLEAMHPISGHREFIFPGDRNPRSHIHKQAANMALKRMGYQGKLVSHGLRSLASTTLNEQDRFQSDWIEMQLAHHEQNSSRRAYNRALYLEQRREMLQWWSDHIDSCSIGNLSIVSIMEEAMQSK</sequence>
<comment type="similarity">
    <text evidence="1">Belongs to the 'phage' integrase family.</text>
</comment>
<accession>A0ABW4XKY0</accession>
<dbReference type="Proteomes" id="UP001597380">
    <property type="component" value="Unassembled WGS sequence"/>
</dbReference>
<evidence type="ECO:0000256" key="3">
    <source>
        <dbReference type="ARBA" id="ARBA00023125"/>
    </source>
</evidence>
<evidence type="ECO:0000259" key="7">
    <source>
        <dbReference type="PROSITE" id="PS51900"/>
    </source>
</evidence>
<comment type="caution">
    <text evidence="8">The sequence shown here is derived from an EMBL/GenBank/DDBJ whole genome shotgun (WGS) entry which is preliminary data.</text>
</comment>
<keyword evidence="2" id="KW-0229">DNA integration</keyword>
<evidence type="ECO:0000256" key="2">
    <source>
        <dbReference type="ARBA" id="ARBA00022908"/>
    </source>
</evidence>
<dbReference type="EMBL" id="JBHUHT010000007">
    <property type="protein sequence ID" value="MFD2094903.1"/>
    <property type="molecule type" value="Genomic_DNA"/>
</dbReference>
<dbReference type="PANTHER" id="PTHR30629:SF6">
    <property type="entry name" value="PROPHAGE INTEGRASE INTA-RELATED"/>
    <property type="match status" value="1"/>
</dbReference>
<dbReference type="Gene3D" id="1.10.443.10">
    <property type="entry name" value="Intergrase catalytic core"/>
    <property type="match status" value="1"/>
</dbReference>
<dbReference type="InterPro" id="IPR013762">
    <property type="entry name" value="Integrase-like_cat_sf"/>
</dbReference>
<dbReference type="InterPro" id="IPR011010">
    <property type="entry name" value="DNA_brk_join_enz"/>
</dbReference>
<dbReference type="PROSITE" id="PS51898">
    <property type="entry name" value="TYR_RECOMBINASE"/>
    <property type="match status" value="1"/>
</dbReference>
<keyword evidence="9" id="KW-1185">Reference proteome</keyword>
<evidence type="ECO:0000256" key="4">
    <source>
        <dbReference type="ARBA" id="ARBA00023172"/>
    </source>
</evidence>
<proteinExistence type="inferred from homology"/>
<evidence type="ECO:0000313" key="9">
    <source>
        <dbReference type="Proteomes" id="UP001597380"/>
    </source>
</evidence>
<dbReference type="Pfam" id="PF13356">
    <property type="entry name" value="Arm-DNA-bind_3"/>
    <property type="match status" value="1"/>
</dbReference>
<organism evidence="8 9">
    <name type="scientific">Corallincola platygyrae</name>
    <dbReference type="NCBI Taxonomy" id="1193278"/>
    <lineage>
        <taxon>Bacteria</taxon>
        <taxon>Pseudomonadati</taxon>
        <taxon>Pseudomonadota</taxon>
        <taxon>Gammaproteobacteria</taxon>
        <taxon>Alteromonadales</taxon>
        <taxon>Psychromonadaceae</taxon>
        <taxon>Corallincola</taxon>
    </lineage>
</organism>
<dbReference type="Gene3D" id="1.10.150.130">
    <property type="match status" value="1"/>
</dbReference>
<name>A0ABW4XKY0_9GAMM</name>
<evidence type="ECO:0000256" key="1">
    <source>
        <dbReference type="ARBA" id="ARBA00008857"/>
    </source>
</evidence>
<evidence type="ECO:0000259" key="6">
    <source>
        <dbReference type="PROSITE" id="PS51898"/>
    </source>
</evidence>
<keyword evidence="3 5" id="KW-0238">DNA-binding</keyword>
<evidence type="ECO:0000256" key="5">
    <source>
        <dbReference type="PROSITE-ProRule" id="PRU01248"/>
    </source>
</evidence>
<dbReference type="PROSITE" id="PS51900">
    <property type="entry name" value="CB"/>
    <property type="match status" value="1"/>
</dbReference>
<dbReference type="InterPro" id="IPR002104">
    <property type="entry name" value="Integrase_catalytic"/>
</dbReference>
<feature type="domain" description="Tyr recombinase" evidence="6">
    <location>
        <begin position="218"/>
        <end position="396"/>
    </location>
</feature>
<dbReference type="InterPro" id="IPR050808">
    <property type="entry name" value="Phage_Integrase"/>
</dbReference>
<dbReference type="InterPro" id="IPR053876">
    <property type="entry name" value="Phage_int_M"/>
</dbReference>
<dbReference type="Pfam" id="PF00589">
    <property type="entry name" value="Phage_integrase"/>
    <property type="match status" value="1"/>
</dbReference>
<dbReference type="InterPro" id="IPR025166">
    <property type="entry name" value="Integrase_DNA_bind_dom"/>
</dbReference>
<protein>
    <submittedName>
        <fullName evidence="8">Tyrosine-type recombinase/integrase</fullName>
    </submittedName>
</protein>